<feature type="chain" id="PRO_5004162892" description="DUF1553 domain-containing protein" evidence="1">
    <location>
        <begin position="24"/>
        <end position="658"/>
    </location>
</feature>
<dbReference type="Pfam" id="PF07587">
    <property type="entry name" value="PSD1"/>
    <property type="match status" value="1"/>
</dbReference>
<dbReference type="STRING" id="234267.Acid_7665"/>
<dbReference type="InterPro" id="IPR011444">
    <property type="entry name" value="DUF1549"/>
</dbReference>
<feature type="domain" description="DUF1549" evidence="2">
    <location>
        <begin position="98"/>
        <end position="274"/>
    </location>
</feature>
<feature type="signal peptide" evidence="1">
    <location>
        <begin position="1"/>
        <end position="23"/>
    </location>
</feature>
<keyword evidence="1" id="KW-0732">Signal</keyword>
<evidence type="ECO:0000313" key="4">
    <source>
        <dbReference type="EMBL" id="ABJ88564.1"/>
    </source>
</evidence>
<evidence type="ECO:0008006" key="5">
    <source>
        <dbReference type="Google" id="ProtNLM"/>
    </source>
</evidence>
<accession>Q01P56</accession>
<evidence type="ECO:0000259" key="2">
    <source>
        <dbReference type="Pfam" id="PF07583"/>
    </source>
</evidence>
<feature type="domain" description="DUF1553" evidence="3">
    <location>
        <begin position="381"/>
        <end position="628"/>
    </location>
</feature>
<dbReference type="EMBL" id="CP000473">
    <property type="protein sequence ID" value="ABJ88564.1"/>
    <property type="molecule type" value="Genomic_DNA"/>
</dbReference>
<protein>
    <recommendedName>
        <fullName evidence="5">DUF1553 domain-containing protein</fullName>
    </recommendedName>
</protein>
<dbReference type="PANTHER" id="PTHR35889">
    <property type="entry name" value="CYCLOINULO-OLIGOSACCHARIDE FRUCTANOTRANSFERASE-RELATED"/>
    <property type="match status" value="1"/>
</dbReference>
<evidence type="ECO:0000256" key="1">
    <source>
        <dbReference type="SAM" id="SignalP"/>
    </source>
</evidence>
<evidence type="ECO:0000259" key="3">
    <source>
        <dbReference type="Pfam" id="PF07587"/>
    </source>
</evidence>
<sequence precursor="true">MYAPRYWITGFASLLVFTGSLSAQSESSDHQLAVEHADCPYFGPQRERFVDESVRLSLGMKSSHQLSSMTAAVGKMLGYVPGGSRTYNYDQSHAAGSIDSYIFADLQAKNITPAPKTTDWEFIRRVTLDLTGRIPNPDRVLSFVADTAPDKRAKLIDELLARPEWVDKWTMFYGDLFKNTTNKASTGLNRFAQGRNAFYQWIKQSLADGKPYNQMATELLSIQSDSTYTDGAADFLVGSIVTGGPTQDIMDQMTADTFDTFLGVTHVNCLLCHNGRGHLDALSLWATSTTRYQAWQLAGFLSHTGTTRIVPDPANNPNVFYYSLQDNIKNFTLDYTLNTTTGNRPARVSATPNCKSGQPCYYVPPQYIFNGNAPKPGENYRAALARNITGDFQFARAAVNYMWAYFFGRGIVDPPDTFDPARLDPDNPPPAPWTLQPSNPRLLNSLAQHFIDSGFNVKSLMREIATSDTYQLSSRYNGQWSAEYEPYFARKFVRRLWGEEIHDAVVQSSGSYPSYSVRGWTDLGMPKVTYAMQFPDVINVEGTTDAFLDSFLRGNRDDQPRKSEGSILQALNLMNSSIIENRLAITGASASQLMVQVLAMNNTDAVNRLYLTILSRYPSDDEKSKALASLPAATSARNLAMQDLAWSLYNKVDFVFNY</sequence>
<dbReference type="PANTHER" id="PTHR35889:SF3">
    <property type="entry name" value="F-BOX DOMAIN-CONTAINING PROTEIN"/>
    <property type="match status" value="1"/>
</dbReference>
<dbReference type="OrthoDB" id="127247at2"/>
<organism evidence="4">
    <name type="scientific">Solibacter usitatus (strain Ellin6076)</name>
    <dbReference type="NCBI Taxonomy" id="234267"/>
    <lineage>
        <taxon>Bacteria</taxon>
        <taxon>Pseudomonadati</taxon>
        <taxon>Acidobacteriota</taxon>
        <taxon>Terriglobia</taxon>
        <taxon>Bryobacterales</taxon>
        <taxon>Solibacteraceae</taxon>
        <taxon>Candidatus Solibacter</taxon>
    </lineage>
</organism>
<dbReference type="eggNOG" id="COG5492">
    <property type="taxonomic scope" value="Bacteria"/>
</dbReference>
<dbReference type="KEGG" id="sus:Acid_7665"/>
<dbReference type="Pfam" id="PF07583">
    <property type="entry name" value="PSCyt2"/>
    <property type="match status" value="1"/>
</dbReference>
<dbReference type="AlphaFoldDB" id="Q01P56"/>
<gene>
    <name evidence="4" type="ordered locus">Acid_7665</name>
</gene>
<name>Q01P56_SOLUE</name>
<reference evidence="4" key="1">
    <citation type="submission" date="2006-10" db="EMBL/GenBank/DDBJ databases">
        <title>Complete sequence of Solibacter usitatus Ellin6076.</title>
        <authorList>
            <consortium name="US DOE Joint Genome Institute"/>
            <person name="Copeland A."/>
            <person name="Lucas S."/>
            <person name="Lapidus A."/>
            <person name="Barry K."/>
            <person name="Detter J.C."/>
            <person name="Glavina del Rio T."/>
            <person name="Hammon N."/>
            <person name="Israni S."/>
            <person name="Dalin E."/>
            <person name="Tice H."/>
            <person name="Pitluck S."/>
            <person name="Thompson L.S."/>
            <person name="Brettin T."/>
            <person name="Bruce D."/>
            <person name="Han C."/>
            <person name="Tapia R."/>
            <person name="Gilna P."/>
            <person name="Schmutz J."/>
            <person name="Larimer F."/>
            <person name="Land M."/>
            <person name="Hauser L."/>
            <person name="Kyrpides N."/>
            <person name="Mikhailova N."/>
            <person name="Janssen P.H."/>
            <person name="Kuske C.R."/>
            <person name="Richardson P."/>
        </authorList>
    </citation>
    <scope>NUCLEOTIDE SEQUENCE</scope>
    <source>
        <strain evidence="4">Ellin6076</strain>
    </source>
</reference>
<dbReference type="HOGENOM" id="CLU_005632_2_0_0"/>
<dbReference type="InterPro" id="IPR022655">
    <property type="entry name" value="DUF1553"/>
</dbReference>
<proteinExistence type="predicted"/>
<dbReference type="InParanoid" id="Q01P56"/>